<gene>
    <name evidence="2" type="ORF">SEMRO_147_G067790.1</name>
</gene>
<dbReference type="InterPro" id="IPR036691">
    <property type="entry name" value="Endo/exonu/phosph_ase_sf"/>
</dbReference>
<reference evidence="2" key="1">
    <citation type="submission" date="2020-06" db="EMBL/GenBank/DDBJ databases">
        <authorList>
            <consortium name="Plant Systems Biology data submission"/>
        </authorList>
    </citation>
    <scope>NUCLEOTIDE SEQUENCE</scope>
    <source>
        <strain evidence="2">D6</strain>
    </source>
</reference>
<dbReference type="InterPro" id="IPR051916">
    <property type="entry name" value="GPI-anchor_lipid_remodeler"/>
</dbReference>
<dbReference type="Pfam" id="PF03372">
    <property type="entry name" value="Exo_endo_phos"/>
    <property type="match status" value="1"/>
</dbReference>
<dbReference type="PANTHER" id="PTHR14859">
    <property type="entry name" value="CALCOFLUOR WHITE HYPERSENSITIVE PROTEIN PRECURSOR"/>
    <property type="match status" value="1"/>
</dbReference>
<dbReference type="GO" id="GO:0016020">
    <property type="term" value="C:membrane"/>
    <property type="evidence" value="ECO:0007669"/>
    <property type="project" value="GOC"/>
</dbReference>
<dbReference type="EMBL" id="CAICTM010000146">
    <property type="protein sequence ID" value="CAB9502810.1"/>
    <property type="molecule type" value="Genomic_DNA"/>
</dbReference>
<feature type="domain" description="Endonuclease/exonuclease/phosphatase" evidence="1">
    <location>
        <begin position="10"/>
        <end position="273"/>
    </location>
</feature>
<dbReference type="Gene3D" id="3.60.10.10">
    <property type="entry name" value="Endonuclease/exonuclease/phosphatase"/>
    <property type="match status" value="1"/>
</dbReference>
<dbReference type="GO" id="GO:0003824">
    <property type="term" value="F:catalytic activity"/>
    <property type="evidence" value="ECO:0007669"/>
    <property type="project" value="InterPro"/>
</dbReference>
<name>A0A9N8H831_9STRA</name>
<evidence type="ECO:0000313" key="3">
    <source>
        <dbReference type="Proteomes" id="UP001153069"/>
    </source>
</evidence>
<sequence length="301" mass="34112">MMNSPNFTVATYNVFYVCKAPTNQQVLDTILRCDKDVVTLQEVNDEWESFVTSSVLSDVYPHIRFHNPPGNSWAGYAVLSKHPIKRWTVIPKTERWWYPAGCVTLQIPTHQEPEHPFQTLQLLVVHLRAPVEISVEPYWWGGHANWIGGFFSQRVKQKRLHEMQTFASALDPSLPTVVVGDFNERRWNSPCLQYLTQDLGMVALDKVNKGGTWFGSSFCLGGRCCTNSWSFELCNGMIPLLALDYDHVVYSPGLLECVGNVATIHQDSRGSDHRLVSAEFQFTNPKKSLALPIEISGNNRL</sequence>
<dbReference type="PANTHER" id="PTHR14859:SF1">
    <property type="entry name" value="PGAP2-INTERACTING PROTEIN"/>
    <property type="match status" value="1"/>
</dbReference>
<evidence type="ECO:0000313" key="2">
    <source>
        <dbReference type="EMBL" id="CAB9502810.1"/>
    </source>
</evidence>
<dbReference type="SUPFAM" id="SSF56219">
    <property type="entry name" value="DNase I-like"/>
    <property type="match status" value="1"/>
</dbReference>
<proteinExistence type="predicted"/>
<dbReference type="Proteomes" id="UP001153069">
    <property type="component" value="Unassembled WGS sequence"/>
</dbReference>
<dbReference type="AlphaFoldDB" id="A0A9N8H831"/>
<dbReference type="OrthoDB" id="200415at2759"/>
<dbReference type="GO" id="GO:0006506">
    <property type="term" value="P:GPI anchor biosynthetic process"/>
    <property type="evidence" value="ECO:0007669"/>
    <property type="project" value="TreeGrafter"/>
</dbReference>
<keyword evidence="3" id="KW-1185">Reference proteome</keyword>
<accession>A0A9N8H831</accession>
<organism evidence="2 3">
    <name type="scientific">Seminavis robusta</name>
    <dbReference type="NCBI Taxonomy" id="568900"/>
    <lineage>
        <taxon>Eukaryota</taxon>
        <taxon>Sar</taxon>
        <taxon>Stramenopiles</taxon>
        <taxon>Ochrophyta</taxon>
        <taxon>Bacillariophyta</taxon>
        <taxon>Bacillariophyceae</taxon>
        <taxon>Bacillariophycidae</taxon>
        <taxon>Naviculales</taxon>
        <taxon>Naviculaceae</taxon>
        <taxon>Seminavis</taxon>
    </lineage>
</organism>
<comment type="caution">
    <text evidence="2">The sequence shown here is derived from an EMBL/GenBank/DDBJ whole genome shotgun (WGS) entry which is preliminary data.</text>
</comment>
<dbReference type="InterPro" id="IPR005135">
    <property type="entry name" value="Endo/exonuclease/phosphatase"/>
</dbReference>
<evidence type="ECO:0000259" key="1">
    <source>
        <dbReference type="Pfam" id="PF03372"/>
    </source>
</evidence>
<protein>
    <recommendedName>
        <fullName evidence="1">Endonuclease/exonuclease/phosphatase domain-containing protein</fullName>
    </recommendedName>
</protein>